<protein>
    <submittedName>
        <fullName evidence="1">Uncharacterized protein</fullName>
    </submittedName>
</protein>
<proteinExistence type="predicted"/>
<organism evidence="1 2">
    <name type="scientific">Dermatophagoides farinae</name>
    <name type="common">American house dust mite</name>
    <dbReference type="NCBI Taxonomy" id="6954"/>
    <lineage>
        <taxon>Eukaryota</taxon>
        <taxon>Metazoa</taxon>
        <taxon>Ecdysozoa</taxon>
        <taxon>Arthropoda</taxon>
        <taxon>Chelicerata</taxon>
        <taxon>Arachnida</taxon>
        <taxon>Acari</taxon>
        <taxon>Acariformes</taxon>
        <taxon>Sarcoptiformes</taxon>
        <taxon>Astigmata</taxon>
        <taxon>Psoroptidia</taxon>
        <taxon>Analgoidea</taxon>
        <taxon>Pyroglyphidae</taxon>
        <taxon>Dermatophagoidinae</taxon>
        <taxon>Dermatophagoides</taxon>
    </lineage>
</organism>
<gene>
    <name evidence="1" type="ORF">DERF_003928</name>
</gene>
<sequence length="61" mass="7317">MEILLSSSSSSSLLLVMEFKGIFQNFFFRDDWRRLMTIVKLKNHIPTVRLIIVKSNHREHR</sequence>
<comment type="caution">
    <text evidence="1">The sequence shown here is derived from an EMBL/GenBank/DDBJ whole genome shotgun (WGS) entry which is preliminary data.</text>
</comment>
<reference evidence="1" key="1">
    <citation type="submission" date="2013-05" db="EMBL/GenBank/DDBJ databases">
        <authorList>
            <person name="Yim A.K.Y."/>
            <person name="Chan T.F."/>
            <person name="Ji K.M."/>
            <person name="Liu X.Y."/>
            <person name="Zhou J.W."/>
            <person name="Li R.Q."/>
            <person name="Yang K.Y."/>
            <person name="Li J."/>
            <person name="Li M."/>
            <person name="Law P.T.W."/>
            <person name="Wu Y.L."/>
            <person name="Cai Z.L."/>
            <person name="Qin H."/>
            <person name="Bao Y."/>
            <person name="Leung R.K.K."/>
            <person name="Ng P.K.S."/>
            <person name="Zou J."/>
            <person name="Zhong X.J."/>
            <person name="Ran P.X."/>
            <person name="Zhong N.S."/>
            <person name="Liu Z.G."/>
            <person name="Tsui S.K.W."/>
        </authorList>
    </citation>
    <scope>NUCLEOTIDE SEQUENCE</scope>
    <source>
        <strain evidence="1">Derf</strain>
        <tissue evidence="1">Whole organism</tissue>
    </source>
</reference>
<keyword evidence="2" id="KW-1185">Reference proteome</keyword>
<evidence type="ECO:0000313" key="2">
    <source>
        <dbReference type="Proteomes" id="UP000790347"/>
    </source>
</evidence>
<name>A0A922LBX7_DERFA</name>
<reference evidence="1" key="2">
    <citation type="journal article" date="2022" name="Res Sq">
        <title>Comparative Genomics Reveals Insights into the Divergent Evolution of Astigmatic Mites and Household Pest Adaptations.</title>
        <authorList>
            <person name="Xiong Q."/>
            <person name="Wan A.T.-Y."/>
            <person name="Liu X.-Y."/>
            <person name="Fung C.S.-H."/>
            <person name="Xiao X."/>
            <person name="Malainual N."/>
            <person name="Hou J."/>
            <person name="Wang L."/>
            <person name="Wang M."/>
            <person name="Yang K."/>
            <person name="Cui Y."/>
            <person name="Leung E."/>
            <person name="Nong W."/>
            <person name="Shin S.-K."/>
            <person name="Au S."/>
            <person name="Jeong K.Y."/>
            <person name="Chew F.T."/>
            <person name="Hui J."/>
            <person name="Leung T.F."/>
            <person name="Tungtrongchitr A."/>
            <person name="Zhong N."/>
            <person name="Liu Z."/>
            <person name="Tsui S."/>
        </authorList>
    </citation>
    <scope>NUCLEOTIDE SEQUENCE</scope>
    <source>
        <strain evidence="1">Derf</strain>
        <tissue evidence="1">Whole organism</tissue>
    </source>
</reference>
<dbReference type="Proteomes" id="UP000790347">
    <property type="component" value="Unassembled WGS sequence"/>
</dbReference>
<dbReference type="AlphaFoldDB" id="A0A922LBX7"/>
<dbReference type="EMBL" id="ASGP02000001">
    <property type="protein sequence ID" value="KAH9530094.1"/>
    <property type="molecule type" value="Genomic_DNA"/>
</dbReference>
<evidence type="ECO:0000313" key="1">
    <source>
        <dbReference type="EMBL" id="KAH9530094.1"/>
    </source>
</evidence>
<accession>A0A922LBX7</accession>